<dbReference type="Proteomes" id="UP000316921">
    <property type="component" value="Chromosome"/>
</dbReference>
<accession>A0A518BN20</accession>
<evidence type="ECO:0008006" key="4">
    <source>
        <dbReference type="Google" id="ProtNLM"/>
    </source>
</evidence>
<reference evidence="2 3" key="1">
    <citation type="submission" date="2019-02" db="EMBL/GenBank/DDBJ databases">
        <title>Deep-cultivation of Planctomycetes and their phenomic and genomic characterization uncovers novel biology.</title>
        <authorList>
            <person name="Wiegand S."/>
            <person name="Jogler M."/>
            <person name="Boedeker C."/>
            <person name="Pinto D."/>
            <person name="Vollmers J."/>
            <person name="Rivas-Marin E."/>
            <person name="Kohn T."/>
            <person name="Peeters S.H."/>
            <person name="Heuer A."/>
            <person name="Rast P."/>
            <person name="Oberbeckmann S."/>
            <person name="Bunk B."/>
            <person name="Jeske O."/>
            <person name="Meyerdierks A."/>
            <person name="Storesund J.E."/>
            <person name="Kallscheuer N."/>
            <person name="Luecker S."/>
            <person name="Lage O.M."/>
            <person name="Pohl T."/>
            <person name="Merkel B.J."/>
            <person name="Hornburger P."/>
            <person name="Mueller R.-W."/>
            <person name="Bruemmer F."/>
            <person name="Labrenz M."/>
            <person name="Spormann A.M."/>
            <person name="Op den Camp H."/>
            <person name="Overmann J."/>
            <person name="Amann R."/>
            <person name="Jetten M.S.M."/>
            <person name="Mascher T."/>
            <person name="Medema M.H."/>
            <person name="Devos D.P."/>
            <person name="Kaster A.-K."/>
            <person name="Ovreas L."/>
            <person name="Rohde M."/>
            <person name="Galperin M.Y."/>
            <person name="Jogler C."/>
        </authorList>
    </citation>
    <scope>NUCLEOTIDE SEQUENCE [LARGE SCALE GENOMIC DNA]</scope>
    <source>
        <strain evidence="2 3">Pla133</strain>
    </source>
</reference>
<sequence precursor="true">MQTTLLAPIALFVLSTSALAQEVTFTGKVEDVSGTTNQFVLGCTDTQLTSAFFNLNLFVGEQVQITGQWNGSAANPSVAVDAISVVPEVFEIGGGTKIGKTSTLGFTAAPGSGALGFISLNTSFTPFGAEGVIFIDQSQIVLSASGTVGGAGVLQIPFQIPNSPALVGLDIYGQGAVVAGGLVSLTNPDCKTIDN</sequence>
<gene>
    <name evidence="2" type="ORF">Pla133_34290</name>
</gene>
<dbReference type="KEGG" id="pbap:Pla133_34290"/>
<feature type="signal peptide" evidence="1">
    <location>
        <begin position="1"/>
        <end position="20"/>
    </location>
</feature>
<dbReference type="EMBL" id="CP036287">
    <property type="protein sequence ID" value="QDU68333.1"/>
    <property type="molecule type" value="Genomic_DNA"/>
</dbReference>
<keyword evidence="1" id="KW-0732">Signal</keyword>
<feature type="chain" id="PRO_5021982903" description="DUF5666 domain-containing protein" evidence="1">
    <location>
        <begin position="21"/>
        <end position="195"/>
    </location>
</feature>
<name>A0A518BN20_9BACT</name>
<evidence type="ECO:0000313" key="3">
    <source>
        <dbReference type="Proteomes" id="UP000316921"/>
    </source>
</evidence>
<evidence type="ECO:0000256" key="1">
    <source>
        <dbReference type="SAM" id="SignalP"/>
    </source>
</evidence>
<keyword evidence="3" id="KW-1185">Reference proteome</keyword>
<proteinExistence type="predicted"/>
<evidence type="ECO:0000313" key="2">
    <source>
        <dbReference type="EMBL" id="QDU68333.1"/>
    </source>
</evidence>
<organism evidence="2 3">
    <name type="scientific">Engelhardtia mirabilis</name>
    <dbReference type="NCBI Taxonomy" id="2528011"/>
    <lineage>
        <taxon>Bacteria</taxon>
        <taxon>Pseudomonadati</taxon>
        <taxon>Planctomycetota</taxon>
        <taxon>Planctomycetia</taxon>
        <taxon>Planctomycetia incertae sedis</taxon>
        <taxon>Engelhardtia</taxon>
    </lineage>
</organism>
<dbReference type="RefSeq" id="WP_145067256.1">
    <property type="nucleotide sequence ID" value="NZ_CP036287.1"/>
</dbReference>
<dbReference type="AlphaFoldDB" id="A0A518BN20"/>
<protein>
    <recommendedName>
        <fullName evidence="4">DUF5666 domain-containing protein</fullName>
    </recommendedName>
</protein>